<dbReference type="Gene3D" id="1.10.510.10">
    <property type="entry name" value="Transferase(Phosphotransferase) domain 1"/>
    <property type="match status" value="1"/>
</dbReference>
<evidence type="ECO:0000259" key="1">
    <source>
        <dbReference type="PROSITE" id="PS50011"/>
    </source>
</evidence>
<reference evidence="2 3" key="1">
    <citation type="submission" date="2019-09" db="EMBL/GenBank/DDBJ databases">
        <title>A chromosome-level genome assembly of the Chinese tupelo Nyssa sinensis.</title>
        <authorList>
            <person name="Yang X."/>
            <person name="Kang M."/>
            <person name="Yang Y."/>
            <person name="Xiong H."/>
            <person name="Wang M."/>
            <person name="Zhang Z."/>
            <person name="Wang Z."/>
            <person name="Wu H."/>
            <person name="Ma T."/>
            <person name="Liu J."/>
            <person name="Xi Z."/>
        </authorList>
    </citation>
    <scope>NUCLEOTIDE SEQUENCE [LARGE SCALE GENOMIC DNA]</scope>
    <source>
        <strain evidence="2">J267</strain>
        <tissue evidence="2">Leaf</tissue>
    </source>
</reference>
<dbReference type="InterPro" id="IPR011009">
    <property type="entry name" value="Kinase-like_dom_sf"/>
</dbReference>
<dbReference type="PANTHER" id="PTHR48011:SF56">
    <property type="entry name" value="PROTEIN KINASE DOMAIN-CONTAINING PROTEIN"/>
    <property type="match status" value="1"/>
</dbReference>
<dbReference type="Pfam" id="PF00069">
    <property type="entry name" value="Pkinase"/>
    <property type="match status" value="1"/>
</dbReference>
<dbReference type="Proteomes" id="UP000325577">
    <property type="component" value="Linkage Group LG6"/>
</dbReference>
<dbReference type="PANTHER" id="PTHR48011">
    <property type="entry name" value="CCR4-NOT TRANSCRIPTIONAL COMPLEX SUBUNIT CAF120-RELATED"/>
    <property type="match status" value="1"/>
</dbReference>
<sequence>MKILKRMHGELEQRDLGHGRQWFRGLMIGNGSSRLVYEAILKRHKQKISHLPPAMAVKSVEFSDSDLLQKEDQISDFGLAKRVEKMIRKKLEPYLSGSMKYLLLEVVADNIQGPPPDIWALGCVVVEMQNGKSLWHGKEDSEVEDILYEIGNGIAQYSQ</sequence>
<dbReference type="PROSITE" id="PS50011">
    <property type="entry name" value="PROTEIN_KINASE_DOM"/>
    <property type="match status" value="1"/>
</dbReference>
<dbReference type="InterPro" id="IPR052751">
    <property type="entry name" value="Plant_MAPKKK"/>
</dbReference>
<accession>A0A5J4ZMF2</accession>
<evidence type="ECO:0000313" key="2">
    <source>
        <dbReference type="EMBL" id="KAA8520033.1"/>
    </source>
</evidence>
<dbReference type="EMBL" id="CM018049">
    <property type="protein sequence ID" value="KAA8520033.1"/>
    <property type="molecule type" value="Genomic_DNA"/>
</dbReference>
<name>A0A5J4ZMF2_9ASTE</name>
<keyword evidence="3" id="KW-1185">Reference proteome</keyword>
<dbReference type="GO" id="GO:0007165">
    <property type="term" value="P:signal transduction"/>
    <property type="evidence" value="ECO:0007669"/>
    <property type="project" value="TreeGrafter"/>
</dbReference>
<dbReference type="GO" id="GO:0005524">
    <property type="term" value="F:ATP binding"/>
    <property type="evidence" value="ECO:0007669"/>
    <property type="project" value="InterPro"/>
</dbReference>
<gene>
    <name evidence="2" type="ORF">F0562_014293</name>
</gene>
<dbReference type="InterPro" id="IPR000719">
    <property type="entry name" value="Prot_kinase_dom"/>
</dbReference>
<organism evidence="2 3">
    <name type="scientific">Nyssa sinensis</name>
    <dbReference type="NCBI Taxonomy" id="561372"/>
    <lineage>
        <taxon>Eukaryota</taxon>
        <taxon>Viridiplantae</taxon>
        <taxon>Streptophyta</taxon>
        <taxon>Embryophyta</taxon>
        <taxon>Tracheophyta</taxon>
        <taxon>Spermatophyta</taxon>
        <taxon>Magnoliopsida</taxon>
        <taxon>eudicotyledons</taxon>
        <taxon>Gunneridae</taxon>
        <taxon>Pentapetalae</taxon>
        <taxon>asterids</taxon>
        <taxon>Cornales</taxon>
        <taxon>Nyssaceae</taxon>
        <taxon>Nyssa</taxon>
    </lineage>
</organism>
<dbReference type="AlphaFoldDB" id="A0A5J4ZMF2"/>
<protein>
    <recommendedName>
        <fullName evidence="1">Protein kinase domain-containing protein</fullName>
    </recommendedName>
</protein>
<feature type="domain" description="Protein kinase" evidence="1">
    <location>
        <begin position="1"/>
        <end position="159"/>
    </location>
</feature>
<dbReference type="SUPFAM" id="SSF56112">
    <property type="entry name" value="Protein kinase-like (PK-like)"/>
    <property type="match status" value="1"/>
</dbReference>
<evidence type="ECO:0000313" key="3">
    <source>
        <dbReference type="Proteomes" id="UP000325577"/>
    </source>
</evidence>
<dbReference type="OrthoDB" id="25592at2759"/>
<proteinExistence type="predicted"/>
<dbReference type="GO" id="GO:0004672">
    <property type="term" value="F:protein kinase activity"/>
    <property type="evidence" value="ECO:0007669"/>
    <property type="project" value="InterPro"/>
</dbReference>